<dbReference type="SUPFAM" id="SSF57701">
    <property type="entry name" value="Zn2/Cys6 DNA-binding domain"/>
    <property type="match status" value="1"/>
</dbReference>
<gene>
    <name evidence="9" type="ORF">C8A01DRAFT_50363</name>
</gene>
<feature type="compositionally biased region" description="Polar residues" evidence="7">
    <location>
        <begin position="120"/>
        <end position="132"/>
    </location>
</feature>
<keyword evidence="3" id="KW-0805">Transcription regulation</keyword>
<dbReference type="GO" id="GO:0008270">
    <property type="term" value="F:zinc ion binding"/>
    <property type="evidence" value="ECO:0007669"/>
    <property type="project" value="InterPro"/>
</dbReference>
<dbReference type="AlphaFoldDB" id="A0AAN6P8W4"/>
<sequence>MDQHAHASSPALPGSITAADATGTIDPHTRPSKRRRGWELSGPFSASASHSPPDVAVSKSGEPRPRKAKVSRACDHCKSRKAKCSGTEPCETCFRKGRECQYRAEYLRGRPPTPPPMSISRATTGPQQSVHPGSSGRGGLTPAMAAPRTRHGTVHAAVPAPDQTAEQDARSGAEPDVARQRLHDETHIPSSRASPVLGVTEIQGQVLDPTSGLTFLHRAWKRLSRPNGQHHNDDGPGMLPQAGNYSAEEQPIFAAGDRPLPSDSMNCEGGTGRVDVRLWFPEKTRARELLALYFDVCIATYRIIHRPTVESWLDAVEGNLTQGRPLHEGIGRAKATILLTALAIATTHHEKSRGFHTPDDEERSLARSDRLFCEGTRLSAEEKGLPRLESAQARLIQVLYLLTTSRLNRGWYVFGEALQIISALGLHHRRASRKLQLAPGHHAADYIQVQCRKRTFWTAYILDHYLGIILGRPRHYHDEDIDQDFPDAINDEDMQADAASSRLDSNLDSHLEALIFHAKIAQIIGKITREVYTIRPISEQERVSAAHRLCERLHTWKASLPPHLGAVRPSSLIPSFRRQCIVLRIAYSHAIMHANRFFLLGNFSSSSSELQVTECVMAAKTVLEIVDGLARDSPIFHAFWWTHYVTFCALVVTYAWEIQQQTQTGPRLGGTKTPFDRAALLDLAERCQTHLAQATATNSPSRRYAIILEELRSEAQRQSGRRGLEHHSVVPPGEQHTQSFRTGVMSVQEYQPTMLQPADGFEPLPGNPVFEAWNMTDWLELDSSAFGPYMDFHDSSIPWLPSPADG</sequence>
<feature type="domain" description="Zn(2)-C6 fungal-type" evidence="8">
    <location>
        <begin position="73"/>
        <end position="102"/>
    </location>
</feature>
<dbReference type="GO" id="GO:0000981">
    <property type="term" value="F:DNA-binding transcription factor activity, RNA polymerase II-specific"/>
    <property type="evidence" value="ECO:0007669"/>
    <property type="project" value="InterPro"/>
</dbReference>
<dbReference type="Pfam" id="PF00172">
    <property type="entry name" value="Zn_clus"/>
    <property type="match status" value="1"/>
</dbReference>
<evidence type="ECO:0000256" key="1">
    <source>
        <dbReference type="ARBA" id="ARBA00004123"/>
    </source>
</evidence>
<dbReference type="Gene3D" id="4.10.240.10">
    <property type="entry name" value="Zn(2)-C6 fungal-type DNA-binding domain"/>
    <property type="match status" value="1"/>
</dbReference>
<feature type="region of interest" description="Disordered" evidence="7">
    <location>
        <begin position="107"/>
        <end position="142"/>
    </location>
</feature>
<evidence type="ECO:0000313" key="9">
    <source>
        <dbReference type="EMBL" id="KAK4032962.1"/>
    </source>
</evidence>
<evidence type="ECO:0000256" key="2">
    <source>
        <dbReference type="ARBA" id="ARBA00022723"/>
    </source>
</evidence>
<evidence type="ECO:0000259" key="8">
    <source>
        <dbReference type="PROSITE" id="PS50048"/>
    </source>
</evidence>
<dbReference type="PANTHER" id="PTHR47540">
    <property type="entry name" value="THIAMINE REPRESSIBLE GENES REGULATORY PROTEIN THI5"/>
    <property type="match status" value="1"/>
</dbReference>
<dbReference type="SMART" id="SM00066">
    <property type="entry name" value="GAL4"/>
    <property type="match status" value="1"/>
</dbReference>
<evidence type="ECO:0000256" key="7">
    <source>
        <dbReference type="SAM" id="MobiDB-lite"/>
    </source>
</evidence>
<name>A0AAN6P8W4_9PEZI</name>
<evidence type="ECO:0000256" key="4">
    <source>
        <dbReference type="ARBA" id="ARBA00023125"/>
    </source>
</evidence>
<keyword evidence="4" id="KW-0238">DNA-binding</keyword>
<keyword evidence="2" id="KW-0479">Metal-binding</keyword>
<protein>
    <submittedName>
        <fullName evidence="9">Fungal-specific transcription factor domain-containing protein</fullName>
    </submittedName>
</protein>
<dbReference type="InterPro" id="IPR051711">
    <property type="entry name" value="Stress_Response_Reg"/>
</dbReference>
<feature type="region of interest" description="Disordered" evidence="7">
    <location>
        <begin position="1"/>
        <end position="88"/>
    </location>
</feature>
<dbReference type="InterPro" id="IPR001138">
    <property type="entry name" value="Zn2Cys6_DnaBD"/>
</dbReference>
<dbReference type="CDD" id="cd12148">
    <property type="entry name" value="fungal_TF_MHR"/>
    <property type="match status" value="1"/>
</dbReference>
<evidence type="ECO:0000256" key="3">
    <source>
        <dbReference type="ARBA" id="ARBA00023015"/>
    </source>
</evidence>
<dbReference type="InterPro" id="IPR007219">
    <property type="entry name" value="XnlR_reg_dom"/>
</dbReference>
<dbReference type="PROSITE" id="PS00463">
    <property type="entry name" value="ZN2_CY6_FUNGAL_1"/>
    <property type="match status" value="1"/>
</dbReference>
<reference evidence="10" key="1">
    <citation type="journal article" date="2023" name="Mol. Phylogenet. Evol.">
        <title>Genome-scale phylogeny and comparative genomics of the fungal order Sordariales.</title>
        <authorList>
            <person name="Hensen N."/>
            <person name="Bonometti L."/>
            <person name="Westerberg I."/>
            <person name="Brannstrom I.O."/>
            <person name="Guillou S."/>
            <person name="Cros-Aarteil S."/>
            <person name="Calhoun S."/>
            <person name="Haridas S."/>
            <person name="Kuo A."/>
            <person name="Mondo S."/>
            <person name="Pangilinan J."/>
            <person name="Riley R."/>
            <person name="LaButti K."/>
            <person name="Andreopoulos B."/>
            <person name="Lipzen A."/>
            <person name="Chen C."/>
            <person name="Yan M."/>
            <person name="Daum C."/>
            <person name="Ng V."/>
            <person name="Clum A."/>
            <person name="Steindorff A."/>
            <person name="Ohm R.A."/>
            <person name="Martin F."/>
            <person name="Silar P."/>
            <person name="Natvig D.O."/>
            <person name="Lalanne C."/>
            <person name="Gautier V."/>
            <person name="Ament-Velasquez S.L."/>
            <person name="Kruys A."/>
            <person name="Hutchinson M.I."/>
            <person name="Powell A.J."/>
            <person name="Barry K."/>
            <person name="Miller A.N."/>
            <person name="Grigoriev I.V."/>
            <person name="Debuchy R."/>
            <person name="Gladieux P."/>
            <person name="Hiltunen Thoren M."/>
            <person name="Johannesson H."/>
        </authorList>
    </citation>
    <scope>NUCLEOTIDE SEQUENCE [LARGE SCALE GENOMIC DNA]</scope>
    <source>
        <strain evidence="10">CBS 284.82</strain>
    </source>
</reference>
<keyword evidence="6" id="KW-0539">Nucleus</keyword>
<dbReference type="GO" id="GO:0045944">
    <property type="term" value="P:positive regulation of transcription by RNA polymerase II"/>
    <property type="evidence" value="ECO:0007669"/>
    <property type="project" value="TreeGrafter"/>
</dbReference>
<dbReference type="EMBL" id="MU854561">
    <property type="protein sequence ID" value="KAK4032962.1"/>
    <property type="molecule type" value="Genomic_DNA"/>
</dbReference>
<dbReference type="PROSITE" id="PS50048">
    <property type="entry name" value="ZN2_CY6_FUNGAL_2"/>
    <property type="match status" value="1"/>
</dbReference>
<feature type="region of interest" description="Disordered" evidence="7">
    <location>
        <begin position="717"/>
        <end position="738"/>
    </location>
</feature>
<evidence type="ECO:0000313" key="10">
    <source>
        <dbReference type="Proteomes" id="UP001303115"/>
    </source>
</evidence>
<evidence type="ECO:0000256" key="6">
    <source>
        <dbReference type="ARBA" id="ARBA00023242"/>
    </source>
</evidence>
<dbReference type="GO" id="GO:0005634">
    <property type="term" value="C:nucleus"/>
    <property type="evidence" value="ECO:0007669"/>
    <property type="project" value="UniProtKB-SubCell"/>
</dbReference>
<dbReference type="GO" id="GO:0006351">
    <property type="term" value="P:DNA-templated transcription"/>
    <property type="evidence" value="ECO:0007669"/>
    <property type="project" value="InterPro"/>
</dbReference>
<keyword evidence="10" id="KW-1185">Reference proteome</keyword>
<dbReference type="SMART" id="SM00906">
    <property type="entry name" value="Fungal_trans"/>
    <property type="match status" value="1"/>
</dbReference>
<dbReference type="Pfam" id="PF04082">
    <property type="entry name" value="Fungal_trans"/>
    <property type="match status" value="1"/>
</dbReference>
<dbReference type="PANTHER" id="PTHR47540:SF2">
    <property type="entry name" value="ZN(II)2CYS6 TRANSCRIPTION FACTOR (EUROFUNG)"/>
    <property type="match status" value="1"/>
</dbReference>
<dbReference type="Proteomes" id="UP001303115">
    <property type="component" value="Unassembled WGS sequence"/>
</dbReference>
<dbReference type="GO" id="GO:0043565">
    <property type="term" value="F:sequence-specific DNA binding"/>
    <property type="evidence" value="ECO:0007669"/>
    <property type="project" value="TreeGrafter"/>
</dbReference>
<dbReference type="InterPro" id="IPR036864">
    <property type="entry name" value="Zn2-C6_fun-type_DNA-bd_sf"/>
</dbReference>
<evidence type="ECO:0000256" key="5">
    <source>
        <dbReference type="ARBA" id="ARBA00023163"/>
    </source>
</evidence>
<organism evidence="9 10">
    <name type="scientific">Parachaetomium inaequale</name>
    <dbReference type="NCBI Taxonomy" id="2588326"/>
    <lineage>
        <taxon>Eukaryota</taxon>
        <taxon>Fungi</taxon>
        <taxon>Dikarya</taxon>
        <taxon>Ascomycota</taxon>
        <taxon>Pezizomycotina</taxon>
        <taxon>Sordariomycetes</taxon>
        <taxon>Sordariomycetidae</taxon>
        <taxon>Sordariales</taxon>
        <taxon>Chaetomiaceae</taxon>
        <taxon>Parachaetomium</taxon>
    </lineage>
</organism>
<comment type="caution">
    <text evidence="9">The sequence shown here is derived from an EMBL/GenBank/DDBJ whole genome shotgun (WGS) entry which is preliminary data.</text>
</comment>
<comment type="subcellular location">
    <subcellularLocation>
        <location evidence="1">Nucleus</location>
    </subcellularLocation>
</comment>
<dbReference type="CDD" id="cd00067">
    <property type="entry name" value="GAL4"/>
    <property type="match status" value="1"/>
</dbReference>
<keyword evidence="5" id="KW-0804">Transcription</keyword>
<proteinExistence type="predicted"/>
<accession>A0AAN6P8W4</accession>